<gene>
    <name evidence="1" type="ORF">BWK62_14835</name>
</gene>
<reference evidence="1 2" key="1">
    <citation type="journal article" date="2017" name="Infect. Genet. Evol.">
        <title>Comparative genome analysis of fish pathogen Flavobacterium columnare reveals extensive sequence diversity within the species.</title>
        <authorList>
            <person name="Kayansamruaj P."/>
            <person name="Dong H.T."/>
            <person name="Hirono I."/>
            <person name="Kondo H."/>
            <person name="Senapin S."/>
            <person name="Rodkhum C."/>
        </authorList>
    </citation>
    <scope>NUCLEOTIDE SEQUENCE [LARGE SCALE GENOMIC DNA]</scope>
    <source>
        <strain evidence="1 2">1214</strain>
    </source>
</reference>
<comment type="caution">
    <text evidence="1">The sequence shown here is derived from an EMBL/GenBank/DDBJ whole genome shotgun (WGS) entry which is preliminary data.</text>
</comment>
<dbReference type="EMBL" id="MTCY01000087">
    <property type="protein sequence ID" value="OWP74200.1"/>
    <property type="molecule type" value="Genomic_DNA"/>
</dbReference>
<protein>
    <submittedName>
        <fullName evidence="1">Uncharacterized protein</fullName>
    </submittedName>
</protein>
<organism evidence="1 2">
    <name type="scientific">Flavobacterium columnare</name>
    <dbReference type="NCBI Taxonomy" id="996"/>
    <lineage>
        <taxon>Bacteria</taxon>
        <taxon>Pseudomonadati</taxon>
        <taxon>Bacteroidota</taxon>
        <taxon>Flavobacteriia</taxon>
        <taxon>Flavobacteriales</taxon>
        <taxon>Flavobacteriaceae</taxon>
        <taxon>Flavobacterium</taxon>
    </lineage>
</organism>
<dbReference type="AlphaFoldDB" id="A0A246G773"/>
<dbReference type="Proteomes" id="UP000198034">
    <property type="component" value="Unassembled WGS sequence"/>
</dbReference>
<proteinExistence type="predicted"/>
<sequence>MKINLIFIFFILNAFYPCRAQERAIACKNKFDLNSINFKKEKELNKIFRLEVGFYGTHFTKNKEWLINKNDIRGYIYRLKDTSTCISFFNEKIIANHDYTIYLDLTKKIYAYSLQAKGVERIENNINQYMTFYKKYLSTNLSENESKKLFQNFPGNEKILKFDFPDKIVMINYINNDNYPNSLIIRVLTKNTLEEESYNIIDQEYEIYIQ</sequence>
<evidence type="ECO:0000313" key="2">
    <source>
        <dbReference type="Proteomes" id="UP000198034"/>
    </source>
</evidence>
<accession>A0A246G773</accession>
<evidence type="ECO:0000313" key="1">
    <source>
        <dbReference type="EMBL" id="OWP74200.1"/>
    </source>
</evidence>
<name>A0A246G773_9FLAO</name>